<feature type="region of interest" description="Disordered" evidence="1">
    <location>
        <begin position="41"/>
        <end position="72"/>
    </location>
</feature>
<sequence length="72" mass="7501">MTDAPRPAPDRSVRIVRGAPTDRELAALVGVLMTRGRPAAAPAPARSAWAAAGRPGAPRPGRGAWRRAALPR</sequence>
<dbReference type="EMBL" id="BMQC01000007">
    <property type="protein sequence ID" value="GGK31028.1"/>
    <property type="molecule type" value="Genomic_DNA"/>
</dbReference>
<evidence type="ECO:0000313" key="3">
    <source>
        <dbReference type="Proteomes" id="UP000662200"/>
    </source>
</evidence>
<accession>A0A8J3BLJ0</accession>
<comment type="caution">
    <text evidence="2">The sequence shown here is derived from an EMBL/GenBank/DDBJ whole genome shotgun (WGS) entry which is preliminary data.</text>
</comment>
<dbReference type="RefSeq" id="WP_229789594.1">
    <property type="nucleotide sequence ID" value="NZ_BMQC01000007.1"/>
</dbReference>
<dbReference type="Proteomes" id="UP000662200">
    <property type="component" value="Unassembled WGS sequence"/>
</dbReference>
<proteinExistence type="predicted"/>
<organism evidence="2 3">
    <name type="scientific">Pilimelia terevasa</name>
    <dbReference type="NCBI Taxonomy" id="53372"/>
    <lineage>
        <taxon>Bacteria</taxon>
        <taxon>Bacillati</taxon>
        <taxon>Actinomycetota</taxon>
        <taxon>Actinomycetes</taxon>
        <taxon>Micromonosporales</taxon>
        <taxon>Micromonosporaceae</taxon>
        <taxon>Pilimelia</taxon>
    </lineage>
</organism>
<protein>
    <recommendedName>
        <fullName evidence="4">Acyl-CoA carboxylase subunit epsilon</fullName>
    </recommendedName>
</protein>
<reference evidence="2" key="2">
    <citation type="submission" date="2020-09" db="EMBL/GenBank/DDBJ databases">
        <authorList>
            <person name="Sun Q."/>
            <person name="Ohkuma M."/>
        </authorList>
    </citation>
    <scope>NUCLEOTIDE SEQUENCE</scope>
    <source>
        <strain evidence="2">JCM 3091</strain>
    </source>
</reference>
<reference evidence="2" key="1">
    <citation type="journal article" date="2014" name="Int. J. Syst. Evol. Microbiol.">
        <title>Complete genome sequence of Corynebacterium casei LMG S-19264T (=DSM 44701T), isolated from a smear-ripened cheese.</title>
        <authorList>
            <consortium name="US DOE Joint Genome Institute (JGI-PGF)"/>
            <person name="Walter F."/>
            <person name="Albersmeier A."/>
            <person name="Kalinowski J."/>
            <person name="Ruckert C."/>
        </authorList>
    </citation>
    <scope>NUCLEOTIDE SEQUENCE</scope>
    <source>
        <strain evidence="2">JCM 3091</strain>
    </source>
</reference>
<dbReference type="Pfam" id="PF13822">
    <property type="entry name" value="ACC_epsilon"/>
    <property type="match status" value="1"/>
</dbReference>
<dbReference type="InterPro" id="IPR032716">
    <property type="entry name" value="ACC_epsilon"/>
</dbReference>
<name>A0A8J3BLJ0_9ACTN</name>
<evidence type="ECO:0000313" key="2">
    <source>
        <dbReference type="EMBL" id="GGK31028.1"/>
    </source>
</evidence>
<dbReference type="GO" id="GO:0004658">
    <property type="term" value="F:propionyl-CoA carboxylase activity"/>
    <property type="evidence" value="ECO:0007669"/>
    <property type="project" value="InterPro"/>
</dbReference>
<keyword evidence="3" id="KW-1185">Reference proteome</keyword>
<dbReference type="AlphaFoldDB" id="A0A8J3BLJ0"/>
<dbReference type="GO" id="GO:0003989">
    <property type="term" value="F:acetyl-CoA carboxylase activity"/>
    <property type="evidence" value="ECO:0007669"/>
    <property type="project" value="InterPro"/>
</dbReference>
<gene>
    <name evidence="2" type="ORF">GCM10010124_24830</name>
</gene>
<evidence type="ECO:0008006" key="4">
    <source>
        <dbReference type="Google" id="ProtNLM"/>
    </source>
</evidence>
<evidence type="ECO:0000256" key="1">
    <source>
        <dbReference type="SAM" id="MobiDB-lite"/>
    </source>
</evidence>